<feature type="coiled-coil region" evidence="1">
    <location>
        <begin position="57"/>
        <end position="84"/>
    </location>
</feature>
<dbReference type="RefSeq" id="YP_009015019.1">
    <property type="nucleotide sequence ID" value="NC_023717.1"/>
</dbReference>
<evidence type="ECO:0000313" key="3">
    <source>
        <dbReference type="Proteomes" id="UP000011829"/>
    </source>
</evidence>
<protein>
    <submittedName>
        <fullName evidence="2">Uncharacterized protein</fullName>
    </submittedName>
</protein>
<evidence type="ECO:0000313" key="2">
    <source>
        <dbReference type="EMBL" id="AFH20941.1"/>
    </source>
</evidence>
<dbReference type="Proteomes" id="UP000011829">
    <property type="component" value="Segment"/>
</dbReference>
<keyword evidence="3" id="KW-1185">Reference proteome</keyword>
<keyword evidence="1" id="KW-0175">Coiled coil</keyword>
<organism evidence="2 3">
    <name type="scientific">Cronobacter phage CR9</name>
    <dbReference type="NCBI Taxonomy" id="1162290"/>
    <lineage>
        <taxon>Viruses</taxon>
        <taxon>Duplodnaviria</taxon>
        <taxon>Heunggongvirae</taxon>
        <taxon>Uroviricota</taxon>
        <taxon>Caudoviricetes</taxon>
        <taxon>Vequintavirinae</taxon>
        <taxon>Certrevirus</taxon>
        <taxon>Certrevirus CR9</taxon>
    </lineage>
</organism>
<dbReference type="GeneID" id="18562899"/>
<proteinExistence type="predicted"/>
<name>M1F285_9CAUD</name>
<accession>M1F285</accession>
<dbReference type="KEGG" id="vg:18562899"/>
<reference evidence="2 3" key="1">
    <citation type="submission" date="2012-02" db="EMBL/GenBank/DDBJ databases">
        <title>Complete Genome Sequence of Cronobacter sakazakii Bacteriophage CR9.</title>
        <authorList>
            <person name="Shin H."/>
            <person name="Lee J.-H."/>
            <person name="Kim Y."/>
            <person name="Ryu S."/>
        </authorList>
    </citation>
    <scope>NUCLEOTIDE SEQUENCE [LARGE SCALE GENOMIC DNA]</scope>
</reference>
<sequence length="94" mass="10627">MNPDALNPTVAAIVGYDIFPYYVVTKGKLTSTGGIQATGVGIYSAESVIRIFPEEQYDALNRQRESLKNEYRKKERQLRIDILEQADVDFVTVK</sequence>
<dbReference type="EMBL" id="JQ691611">
    <property type="protein sequence ID" value="AFH20941.1"/>
    <property type="molecule type" value="Genomic_DNA"/>
</dbReference>
<gene>
    <name evidence="2" type="ORF">CR9_057</name>
</gene>
<dbReference type="OrthoDB" id="254at1914850"/>
<evidence type="ECO:0000256" key="1">
    <source>
        <dbReference type="SAM" id="Coils"/>
    </source>
</evidence>